<dbReference type="AlphaFoldDB" id="A0A8J7LTS6"/>
<accession>A0A8J7LTS6</accession>
<evidence type="ECO:0000313" key="1">
    <source>
        <dbReference type="EMBL" id="MBJ6369315.1"/>
    </source>
</evidence>
<protein>
    <submittedName>
        <fullName evidence="1">Transporter</fullName>
    </submittedName>
</protein>
<dbReference type="InterPro" id="IPR025737">
    <property type="entry name" value="FApF"/>
</dbReference>
<name>A0A8J7LTS6_9FLAO</name>
<proteinExistence type="predicted"/>
<sequence>MKNKYFISTVFVLFLCLYTGTNKIKAQGCVAIRGYSSCSAGNMDNGINLKQGEFTVGSNFRYFESFRHFRGTEEEINRVEEGTNVINDSYFSDITFNYGITDRFYTNVLIPFVSHTRSSLYEHGGNRFGDRHSTKSSGLSDIRLGAGFWLFKPNSKSFNLALGTGIKLPTGDYRYTDTFYNQGDNKDMMVDNVVDQSIQPGDGGLGFNLDLQGYHMLSHHFMLTTTLYYLFNPRETNGVLTRRGSSEFSVPDQYAVQLGALYFTNVKGLNMYLGGRLEGVPASDLIGGSSGYRRPGYVISVDPGINYSVDNLTMSLNVPVALERNRTQSFIDKQRTSETGEYRHGDAAFADYLISFNLTYKFSKKQEDKGIKTSVNALDFNMK</sequence>
<keyword evidence="2" id="KW-1185">Reference proteome</keyword>
<evidence type="ECO:0000313" key="2">
    <source>
        <dbReference type="Proteomes" id="UP000610931"/>
    </source>
</evidence>
<dbReference type="EMBL" id="JAELVQ010000023">
    <property type="protein sequence ID" value="MBJ6369315.1"/>
    <property type="molecule type" value="Genomic_DNA"/>
</dbReference>
<dbReference type="RefSeq" id="WP_199116305.1">
    <property type="nucleotide sequence ID" value="NZ_JAELVQ010000023.1"/>
</dbReference>
<dbReference type="Pfam" id="PF13557">
    <property type="entry name" value="Phenol_MetA_deg"/>
    <property type="match status" value="1"/>
</dbReference>
<dbReference type="Proteomes" id="UP000610931">
    <property type="component" value="Unassembled WGS sequence"/>
</dbReference>
<reference evidence="1" key="1">
    <citation type="submission" date="2020-12" db="EMBL/GenBank/DDBJ databases">
        <title>Snuella sp. nov., isolated from sediment in Incheon.</title>
        <authorList>
            <person name="Kim W."/>
        </authorList>
    </citation>
    <scope>NUCLEOTIDE SEQUENCE</scope>
    <source>
        <strain evidence="1">CAU 1569</strain>
    </source>
</reference>
<gene>
    <name evidence="1" type="ORF">JF259_14565</name>
</gene>
<comment type="caution">
    <text evidence="1">The sequence shown here is derived from an EMBL/GenBank/DDBJ whole genome shotgun (WGS) entry which is preliminary data.</text>
</comment>
<organism evidence="1 2">
    <name type="scientific">Snuella sedimenti</name>
    <dbReference type="NCBI Taxonomy" id="2798802"/>
    <lineage>
        <taxon>Bacteria</taxon>
        <taxon>Pseudomonadati</taxon>
        <taxon>Bacteroidota</taxon>
        <taxon>Flavobacteriia</taxon>
        <taxon>Flavobacteriales</taxon>
        <taxon>Flavobacteriaceae</taxon>
        <taxon>Snuella</taxon>
    </lineage>
</organism>